<dbReference type="Proteomes" id="UP000184390">
    <property type="component" value="Unassembled WGS sequence"/>
</dbReference>
<dbReference type="RefSeq" id="WP_073451019.1">
    <property type="nucleotide sequence ID" value="NZ_FQYL01000001.1"/>
</dbReference>
<dbReference type="PANTHER" id="PTHR24421">
    <property type="entry name" value="NITRATE/NITRITE SENSOR PROTEIN NARX-RELATED"/>
    <property type="match status" value="1"/>
</dbReference>
<comment type="catalytic activity">
    <reaction evidence="1">
        <text>ATP + protein L-histidine = ADP + protein N-phospho-L-histidine.</text>
        <dbReference type="EC" id="2.7.13.3"/>
    </reaction>
</comment>
<dbReference type="Gene3D" id="3.30.565.10">
    <property type="entry name" value="Histidine kinase-like ATPase, C-terminal domain"/>
    <property type="match status" value="1"/>
</dbReference>
<keyword evidence="9" id="KW-1133">Transmembrane helix</keyword>
<feature type="transmembrane region" description="Helical" evidence="9">
    <location>
        <begin position="55"/>
        <end position="77"/>
    </location>
</feature>
<name>A0ABY1I0B4_9ACTO</name>
<protein>
    <recommendedName>
        <fullName evidence="2">histidine kinase</fullName>
        <ecNumber evidence="2">2.7.13.3</ecNumber>
    </recommendedName>
</protein>
<evidence type="ECO:0000256" key="7">
    <source>
        <dbReference type="ARBA" id="ARBA00022840"/>
    </source>
</evidence>
<reference evidence="11 12" key="1">
    <citation type="submission" date="2016-11" db="EMBL/GenBank/DDBJ databases">
        <authorList>
            <person name="Varghese N."/>
            <person name="Submissions S."/>
        </authorList>
    </citation>
    <scope>NUCLEOTIDE SEQUENCE [LARGE SCALE GENOMIC DNA]</scope>
    <source>
        <strain evidence="11 12">PA</strain>
    </source>
</reference>
<evidence type="ECO:0000313" key="12">
    <source>
        <dbReference type="Proteomes" id="UP000184390"/>
    </source>
</evidence>
<keyword evidence="3" id="KW-0597">Phosphoprotein</keyword>
<keyword evidence="8" id="KW-0902">Two-component regulatory system</keyword>
<dbReference type="InterPro" id="IPR003594">
    <property type="entry name" value="HATPase_dom"/>
</dbReference>
<organism evidence="11 12">
    <name type="scientific">Actinomyces denticolens</name>
    <dbReference type="NCBI Taxonomy" id="52767"/>
    <lineage>
        <taxon>Bacteria</taxon>
        <taxon>Bacillati</taxon>
        <taxon>Actinomycetota</taxon>
        <taxon>Actinomycetes</taxon>
        <taxon>Actinomycetales</taxon>
        <taxon>Actinomycetaceae</taxon>
        <taxon>Actinomyces</taxon>
    </lineage>
</organism>
<keyword evidence="12" id="KW-1185">Reference proteome</keyword>
<dbReference type="SMART" id="SM00387">
    <property type="entry name" value="HATPase_c"/>
    <property type="match status" value="1"/>
</dbReference>
<dbReference type="InterPro" id="IPR036890">
    <property type="entry name" value="HATPase_C_sf"/>
</dbReference>
<comment type="caution">
    <text evidence="11">The sequence shown here is derived from an EMBL/GenBank/DDBJ whole genome shotgun (WGS) entry which is preliminary data.</text>
</comment>
<evidence type="ECO:0000259" key="10">
    <source>
        <dbReference type="SMART" id="SM00387"/>
    </source>
</evidence>
<evidence type="ECO:0000256" key="6">
    <source>
        <dbReference type="ARBA" id="ARBA00022777"/>
    </source>
</evidence>
<dbReference type="InterPro" id="IPR011712">
    <property type="entry name" value="Sig_transdc_His_kin_sub3_dim/P"/>
</dbReference>
<dbReference type="SUPFAM" id="SSF55874">
    <property type="entry name" value="ATPase domain of HSP90 chaperone/DNA topoisomerase II/histidine kinase"/>
    <property type="match status" value="1"/>
</dbReference>
<evidence type="ECO:0000256" key="4">
    <source>
        <dbReference type="ARBA" id="ARBA00022679"/>
    </source>
</evidence>
<feature type="domain" description="Histidine kinase/HSP90-like ATPase" evidence="10">
    <location>
        <begin position="291"/>
        <end position="386"/>
    </location>
</feature>
<keyword evidence="7" id="KW-0067">ATP-binding</keyword>
<keyword evidence="4" id="KW-0808">Transferase</keyword>
<dbReference type="Gene3D" id="1.20.5.1930">
    <property type="match status" value="1"/>
</dbReference>
<dbReference type="GO" id="GO:0016301">
    <property type="term" value="F:kinase activity"/>
    <property type="evidence" value="ECO:0007669"/>
    <property type="project" value="UniProtKB-KW"/>
</dbReference>
<dbReference type="Pfam" id="PF02518">
    <property type="entry name" value="HATPase_c"/>
    <property type="match status" value="1"/>
</dbReference>
<keyword evidence="6 11" id="KW-0418">Kinase</keyword>
<evidence type="ECO:0000256" key="1">
    <source>
        <dbReference type="ARBA" id="ARBA00000085"/>
    </source>
</evidence>
<sequence>MKVLADKAVLLAGGLLLLVGLGPPGPMAVSCLLIAITMSAAASAWEGRARGVLAPLPALAIVALTPLGLPGAPLAVYDVVRRLRLGDFPGHGRSATPARPGRDALSGADVVTAAGAALAAAALLRWDGRPLAWAGVLAGAASVLALRSADEQMQRARLLAAHDDLRARFRSLRASRAELVEAQEHRARAATLAERTRIAHDMHDTVGHQLTRLLFQVRALQTVHVGDAAVAGALDGLGSGLEESLSAMRASVHALSDDGVDLAVALHALAGSSPVPRVGVDCDVDEPPPAAVSRCIVAVVREALTNAARHGGAGSARVAVADFPGFWRVSVSNDGVAPARLDIGAGADGDGMGIRSMDERVRALGGTLRVEPRPVFTVTVTIAKSGRNEP</sequence>
<evidence type="ECO:0000256" key="9">
    <source>
        <dbReference type="SAM" id="Phobius"/>
    </source>
</evidence>
<dbReference type="PROSITE" id="PS51257">
    <property type="entry name" value="PROKAR_LIPOPROTEIN"/>
    <property type="match status" value="1"/>
</dbReference>
<dbReference type="Pfam" id="PF07730">
    <property type="entry name" value="HisKA_3"/>
    <property type="match status" value="1"/>
</dbReference>
<evidence type="ECO:0000256" key="8">
    <source>
        <dbReference type="ARBA" id="ARBA00023012"/>
    </source>
</evidence>
<dbReference type="InterPro" id="IPR050482">
    <property type="entry name" value="Sensor_HK_TwoCompSys"/>
</dbReference>
<gene>
    <name evidence="11" type="ORF">SAMN05216246_10152</name>
</gene>
<dbReference type="PANTHER" id="PTHR24421:SF10">
    <property type="entry name" value="NITRATE_NITRITE SENSOR PROTEIN NARQ"/>
    <property type="match status" value="1"/>
</dbReference>
<keyword evidence="9" id="KW-0812">Transmembrane</keyword>
<dbReference type="EMBL" id="FQYL01000001">
    <property type="protein sequence ID" value="SHI28781.1"/>
    <property type="molecule type" value="Genomic_DNA"/>
</dbReference>
<evidence type="ECO:0000256" key="5">
    <source>
        <dbReference type="ARBA" id="ARBA00022741"/>
    </source>
</evidence>
<evidence type="ECO:0000313" key="11">
    <source>
        <dbReference type="EMBL" id="SHI28781.1"/>
    </source>
</evidence>
<dbReference type="EC" id="2.7.13.3" evidence="2"/>
<keyword evidence="5" id="KW-0547">Nucleotide-binding</keyword>
<keyword evidence="9" id="KW-0472">Membrane</keyword>
<evidence type="ECO:0000256" key="3">
    <source>
        <dbReference type="ARBA" id="ARBA00022553"/>
    </source>
</evidence>
<evidence type="ECO:0000256" key="2">
    <source>
        <dbReference type="ARBA" id="ARBA00012438"/>
    </source>
</evidence>
<accession>A0ABY1I0B4</accession>
<proteinExistence type="predicted"/>
<dbReference type="CDD" id="cd16917">
    <property type="entry name" value="HATPase_UhpB-NarQ-NarX-like"/>
    <property type="match status" value="1"/>
</dbReference>